<reference evidence="1" key="1">
    <citation type="submission" date="2024-02" db="EMBL/GenBank/DDBJ databases">
        <title>Metagenome Assembled Genome of Zalaria obscura JY119.</title>
        <authorList>
            <person name="Vighnesh L."/>
            <person name="Jagadeeshwari U."/>
            <person name="Venkata Ramana C."/>
            <person name="Sasikala C."/>
        </authorList>
    </citation>
    <scope>NUCLEOTIDE SEQUENCE</scope>
    <source>
        <strain evidence="1">JY119</strain>
    </source>
</reference>
<accession>A0ACC3SK05</accession>
<dbReference type="Proteomes" id="UP001320706">
    <property type="component" value="Unassembled WGS sequence"/>
</dbReference>
<evidence type="ECO:0000313" key="2">
    <source>
        <dbReference type="Proteomes" id="UP001320706"/>
    </source>
</evidence>
<evidence type="ECO:0000313" key="1">
    <source>
        <dbReference type="EMBL" id="KAK8215135.1"/>
    </source>
</evidence>
<dbReference type="EMBL" id="JAMKPW020000009">
    <property type="protein sequence ID" value="KAK8215135.1"/>
    <property type="molecule type" value="Genomic_DNA"/>
</dbReference>
<organism evidence="1 2">
    <name type="scientific">Zalaria obscura</name>
    <dbReference type="NCBI Taxonomy" id="2024903"/>
    <lineage>
        <taxon>Eukaryota</taxon>
        <taxon>Fungi</taxon>
        <taxon>Dikarya</taxon>
        <taxon>Ascomycota</taxon>
        <taxon>Pezizomycotina</taxon>
        <taxon>Dothideomycetes</taxon>
        <taxon>Dothideomycetidae</taxon>
        <taxon>Dothideales</taxon>
        <taxon>Zalariaceae</taxon>
        <taxon>Zalaria</taxon>
    </lineage>
</organism>
<name>A0ACC3SK05_9PEZI</name>
<comment type="caution">
    <text evidence="1">The sequence shown here is derived from an EMBL/GenBank/DDBJ whole genome shotgun (WGS) entry which is preliminary data.</text>
</comment>
<gene>
    <name evidence="1" type="ORF">M8818_002145</name>
</gene>
<sequence>MAASTEDEKLATKYDLIRLSVISSSSITARTSTLINHLSSPKTDAARPAVVSLHAKAAVANKLISIVEIAKRELTAKSEKLYQYSALASEIVPLKKANKPINQNGAAANSEADPESEEDAFQTMGEKEKIRAVPILTVYLSRVPVKELRDAHGLDRKTVVSTLNFEHQTREYHKRWRGYPRCFTVDRITISPTSLAKLRAGPTYSLLWSTLITSYAATWPCEEG</sequence>
<protein>
    <submittedName>
        <fullName evidence="1">Uncharacterized protein</fullName>
    </submittedName>
</protein>
<keyword evidence="2" id="KW-1185">Reference proteome</keyword>
<proteinExistence type="predicted"/>